<keyword evidence="1" id="KW-1133">Transmembrane helix</keyword>
<gene>
    <name evidence="2" type="ORF">ALO40_200247</name>
</gene>
<evidence type="ECO:0000313" key="2">
    <source>
        <dbReference type="EMBL" id="KPZ21728.1"/>
    </source>
</evidence>
<protein>
    <submittedName>
        <fullName evidence="2">DNA-cytosine methyltransferase</fullName>
    </submittedName>
</protein>
<evidence type="ECO:0000256" key="1">
    <source>
        <dbReference type="SAM" id="Phobius"/>
    </source>
</evidence>
<dbReference type="EMBL" id="LJRR01000094">
    <property type="protein sequence ID" value="KPZ21728.1"/>
    <property type="molecule type" value="Genomic_DNA"/>
</dbReference>
<name>A0A0Q0D4K2_9PSED</name>
<accession>A0A0Q0D4K2</accession>
<organism evidence="2 3">
    <name type="scientific">Pseudomonas syringae pv. viburni</name>
    <dbReference type="NCBI Taxonomy" id="251703"/>
    <lineage>
        <taxon>Bacteria</taxon>
        <taxon>Pseudomonadati</taxon>
        <taxon>Pseudomonadota</taxon>
        <taxon>Gammaproteobacteria</taxon>
        <taxon>Pseudomonadales</taxon>
        <taxon>Pseudomonadaceae</taxon>
        <taxon>Pseudomonas</taxon>
    </lineage>
</organism>
<feature type="transmembrane region" description="Helical" evidence="1">
    <location>
        <begin position="30"/>
        <end position="48"/>
    </location>
</feature>
<proteinExistence type="predicted"/>
<sequence>MPAIFLLLSGIATFLSETFGRYLSQKLAHLASALVTLGVLFTAAYAALDSLMAALSTQFPAEYASLLVAFLPDNTMACISTVVSARFIKAAFDWKARLASMSSQGA</sequence>
<evidence type="ECO:0000313" key="3">
    <source>
        <dbReference type="Proteomes" id="UP000050317"/>
    </source>
</evidence>
<reference evidence="2 3" key="1">
    <citation type="submission" date="2015-09" db="EMBL/GenBank/DDBJ databases">
        <title>Genome announcement of multiple Pseudomonas syringae strains.</title>
        <authorList>
            <person name="Thakur S."/>
            <person name="Wang P.W."/>
            <person name="Gong Y."/>
            <person name="Weir B.S."/>
            <person name="Guttman D.S."/>
        </authorList>
    </citation>
    <scope>NUCLEOTIDE SEQUENCE [LARGE SCALE GENOMIC DNA]</scope>
    <source>
        <strain evidence="2 3">ICMP3963</strain>
    </source>
</reference>
<dbReference type="GO" id="GO:0008168">
    <property type="term" value="F:methyltransferase activity"/>
    <property type="evidence" value="ECO:0007669"/>
    <property type="project" value="UniProtKB-KW"/>
</dbReference>
<comment type="caution">
    <text evidence="2">The sequence shown here is derived from an EMBL/GenBank/DDBJ whole genome shotgun (WGS) entry which is preliminary data.</text>
</comment>
<keyword evidence="1" id="KW-0812">Transmembrane</keyword>
<dbReference type="PATRIC" id="fig|251703.9.peg.2314"/>
<keyword evidence="2" id="KW-0489">Methyltransferase</keyword>
<dbReference type="Proteomes" id="UP000050317">
    <property type="component" value="Unassembled WGS sequence"/>
</dbReference>
<keyword evidence="2" id="KW-0808">Transferase</keyword>
<dbReference type="AlphaFoldDB" id="A0A0Q0D4K2"/>
<dbReference type="RefSeq" id="WP_020342997.1">
    <property type="nucleotide sequence ID" value="NZ_JYHK01000089.1"/>
</dbReference>
<keyword evidence="1" id="KW-0472">Membrane</keyword>
<dbReference type="GO" id="GO:0032259">
    <property type="term" value="P:methylation"/>
    <property type="evidence" value="ECO:0007669"/>
    <property type="project" value="UniProtKB-KW"/>
</dbReference>